<dbReference type="Proteomes" id="UP001500841">
    <property type="component" value="Unassembled WGS sequence"/>
</dbReference>
<keyword evidence="2" id="KW-1185">Reference proteome</keyword>
<evidence type="ECO:0000313" key="2">
    <source>
        <dbReference type="Proteomes" id="UP001500841"/>
    </source>
</evidence>
<accession>A0ABP7X586</accession>
<gene>
    <name evidence="1" type="ORF">GCM10022392_33300</name>
</gene>
<proteinExistence type="predicted"/>
<comment type="caution">
    <text evidence="1">The sequence shown here is derived from an EMBL/GenBank/DDBJ whole genome shotgun (WGS) entry which is preliminary data.</text>
</comment>
<sequence>MRMHMRRFTRLTNAFSKKMENHCYAIALHFVYYNFAKIHKTLRVTPAMEAGLTKDVMTIEDIVRLAD</sequence>
<protein>
    <recommendedName>
        <fullName evidence="3">Transposase</fullName>
    </recommendedName>
</protein>
<name>A0ABP7X586_9SPHI</name>
<evidence type="ECO:0000313" key="1">
    <source>
        <dbReference type="EMBL" id="GAA4105022.1"/>
    </source>
</evidence>
<dbReference type="EMBL" id="BAABCV010000016">
    <property type="protein sequence ID" value="GAA4105022.1"/>
    <property type="molecule type" value="Genomic_DNA"/>
</dbReference>
<organism evidence="1 2">
    <name type="scientific">Mucilaginibacter panaciglaebae</name>
    <dbReference type="NCBI Taxonomy" id="502331"/>
    <lineage>
        <taxon>Bacteria</taxon>
        <taxon>Pseudomonadati</taxon>
        <taxon>Bacteroidota</taxon>
        <taxon>Sphingobacteriia</taxon>
        <taxon>Sphingobacteriales</taxon>
        <taxon>Sphingobacteriaceae</taxon>
        <taxon>Mucilaginibacter</taxon>
    </lineage>
</organism>
<reference evidence="2" key="1">
    <citation type="journal article" date="2019" name="Int. J. Syst. Evol. Microbiol.">
        <title>The Global Catalogue of Microorganisms (GCM) 10K type strain sequencing project: providing services to taxonomists for standard genome sequencing and annotation.</title>
        <authorList>
            <consortium name="The Broad Institute Genomics Platform"/>
            <consortium name="The Broad Institute Genome Sequencing Center for Infectious Disease"/>
            <person name="Wu L."/>
            <person name="Ma J."/>
        </authorList>
    </citation>
    <scope>NUCLEOTIDE SEQUENCE [LARGE SCALE GENOMIC DNA]</scope>
    <source>
        <strain evidence="2">JCM 17085</strain>
    </source>
</reference>
<evidence type="ECO:0008006" key="3">
    <source>
        <dbReference type="Google" id="ProtNLM"/>
    </source>
</evidence>